<dbReference type="RefSeq" id="XP_018985377.1">
    <property type="nucleotide sequence ID" value="XM_019128951.1"/>
</dbReference>
<keyword evidence="2" id="KW-1185">Reference proteome</keyword>
<proteinExistence type="predicted"/>
<dbReference type="InterPro" id="IPR015943">
    <property type="entry name" value="WD40/YVTN_repeat-like_dom_sf"/>
</dbReference>
<dbReference type="SUPFAM" id="SSF50978">
    <property type="entry name" value="WD40 repeat-like"/>
    <property type="match status" value="1"/>
</dbReference>
<dbReference type="STRING" id="984486.A0A1E3QQT4"/>
<dbReference type="OrthoDB" id="1932312at2759"/>
<accession>A0A1E3QQT4</accession>
<dbReference type="Gene3D" id="2.130.10.10">
    <property type="entry name" value="YVTN repeat-like/Quinoprotein amine dehydrogenase"/>
    <property type="match status" value="1"/>
</dbReference>
<gene>
    <name evidence="1" type="ORF">BABINDRAFT_161690</name>
</gene>
<sequence>MSSLEELVAHYLKEKNLLHTLAAYQAETDIDFDFEEISANPAFERLESIIHDRKMFTTLSDDVVGLLVSAKLHPLAYKLFGTNAMATSVSQHQPVIKYNSNTEPLHRMEFGALIISASVTQMVLDAQSLPVMILTLANKQTVLVNMNTNKELLVMASTCVTKVAKGITGTNSFVCCGMDGILRLYEVEKEQGYLAILKLEQQLHQRLVIDFKVIPLRGSIYSLASIGWDRFVNQWTLNLTELNIVMVASNKLLSIPTCLEFVEHKGHQVVCVCRMDSTFVEIYSGTADTTLPLVYKISLNDAEFSVNDFSPMSITATSAGSDVLLAVGTNHIPYMRMIVVSLQNFDAFISQPVSKEAQSLVSNAGNISRQEIIHNYNTMCSQDKYSSPSIKFSPSVRLTDKHYHHVYIGNCDDGLLRLINLLTGKVKEIGRNLTDAVKHKGKLKCFDVYEHAGEDRIVSCGTDLKVLTW</sequence>
<dbReference type="Proteomes" id="UP000094336">
    <property type="component" value="Unassembled WGS sequence"/>
</dbReference>
<organism evidence="1 2">
    <name type="scientific">Babjeviella inositovora NRRL Y-12698</name>
    <dbReference type="NCBI Taxonomy" id="984486"/>
    <lineage>
        <taxon>Eukaryota</taxon>
        <taxon>Fungi</taxon>
        <taxon>Dikarya</taxon>
        <taxon>Ascomycota</taxon>
        <taxon>Saccharomycotina</taxon>
        <taxon>Pichiomycetes</taxon>
        <taxon>Serinales incertae sedis</taxon>
        <taxon>Babjeviella</taxon>
    </lineage>
</organism>
<reference evidence="2" key="1">
    <citation type="submission" date="2016-05" db="EMBL/GenBank/DDBJ databases">
        <title>Comparative genomics of biotechnologically important yeasts.</title>
        <authorList>
            <consortium name="DOE Joint Genome Institute"/>
            <person name="Riley R."/>
            <person name="Haridas S."/>
            <person name="Wolfe K.H."/>
            <person name="Lopes M.R."/>
            <person name="Hittinger C.T."/>
            <person name="Goker M."/>
            <person name="Salamov A."/>
            <person name="Wisecaver J."/>
            <person name="Long T.M."/>
            <person name="Aerts A.L."/>
            <person name="Barry K."/>
            <person name="Choi C."/>
            <person name="Clum A."/>
            <person name="Coughlan A.Y."/>
            <person name="Deshpande S."/>
            <person name="Douglass A.P."/>
            <person name="Hanson S.J."/>
            <person name="Klenk H.-P."/>
            <person name="Labutti K."/>
            <person name="Lapidus A."/>
            <person name="Lindquist E."/>
            <person name="Lipzen A."/>
            <person name="Meier-Kolthoff J.P."/>
            <person name="Ohm R.A."/>
            <person name="Otillar R.P."/>
            <person name="Pangilinan J."/>
            <person name="Peng Y."/>
            <person name="Rokas A."/>
            <person name="Rosa C.A."/>
            <person name="Scheuner C."/>
            <person name="Sibirny A.A."/>
            <person name="Slot J.C."/>
            <person name="Stielow J.B."/>
            <person name="Sun H."/>
            <person name="Kurtzman C.P."/>
            <person name="Blackwell M."/>
            <person name="Grigoriev I.V."/>
            <person name="Jeffries T.W."/>
        </authorList>
    </citation>
    <scope>NUCLEOTIDE SEQUENCE [LARGE SCALE GENOMIC DNA]</scope>
    <source>
        <strain evidence="2">NRRL Y-12698</strain>
    </source>
</reference>
<dbReference type="InterPro" id="IPR006594">
    <property type="entry name" value="LisH"/>
</dbReference>
<dbReference type="InterPro" id="IPR036322">
    <property type="entry name" value="WD40_repeat_dom_sf"/>
</dbReference>
<dbReference type="GeneID" id="30146804"/>
<evidence type="ECO:0000313" key="2">
    <source>
        <dbReference type="Proteomes" id="UP000094336"/>
    </source>
</evidence>
<name>A0A1E3QQT4_9ASCO</name>
<dbReference type="EMBL" id="KV454431">
    <property type="protein sequence ID" value="ODQ80049.1"/>
    <property type="molecule type" value="Genomic_DNA"/>
</dbReference>
<protein>
    <submittedName>
        <fullName evidence="1">Uncharacterized protein</fullName>
    </submittedName>
</protein>
<dbReference type="PROSITE" id="PS50896">
    <property type="entry name" value="LISH"/>
    <property type="match status" value="1"/>
</dbReference>
<evidence type="ECO:0000313" key="1">
    <source>
        <dbReference type="EMBL" id="ODQ80049.1"/>
    </source>
</evidence>
<dbReference type="AlphaFoldDB" id="A0A1E3QQT4"/>